<reference evidence="8 9" key="1">
    <citation type="submission" date="2015-10" db="EMBL/GenBank/DDBJ databases">
        <title>Genome sequencing of Penicillium freii.</title>
        <authorList>
            <person name="Nguyen H.D."/>
            <person name="Visagie C.M."/>
            <person name="Seifert K.A."/>
        </authorList>
    </citation>
    <scope>NUCLEOTIDE SEQUENCE [LARGE SCALE GENOMIC DNA]</scope>
    <source>
        <strain evidence="8 9">DAOM 242723</strain>
    </source>
</reference>
<feature type="domain" description="Xylanolytic transcriptional activator regulatory" evidence="7">
    <location>
        <begin position="294"/>
        <end position="363"/>
    </location>
</feature>
<keyword evidence="5" id="KW-0539">Nucleus</keyword>
<feature type="region of interest" description="Disordered" evidence="6">
    <location>
        <begin position="44"/>
        <end position="92"/>
    </location>
</feature>
<dbReference type="Proteomes" id="UP000055045">
    <property type="component" value="Unassembled WGS sequence"/>
</dbReference>
<keyword evidence="9" id="KW-1185">Reference proteome</keyword>
<evidence type="ECO:0000256" key="3">
    <source>
        <dbReference type="ARBA" id="ARBA00023125"/>
    </source>
</evidence>
<dbReference type="Pfam" id="PF04082">
    <property type="entry name" value="Fungal_trans"/>
    <property type="match status" value="1"/>
</dbReference>
<dbReference type="PANTHER" id="PTHR47171">
    <property type="entry name" value="FARA-RELATED"/>
    <property type="match status" value="1"/>
</dbReference>
<dbReference type="InterPro" id="IPR007219">
    <property type="entry name" value="XnlR_reg_dom"/>
</dbReference>
<evidence type="ECO:0000259" key="7">
    <source>
        <dbReference type="SMART" id="SM00906"/>
    </source>
</evidence>
<evidence type="ECO:0000256" key="5">
    <source>
        <dbReference type="ARBA" id="ARBA00023242"/>
    </source>
</evidence>
<feature type="region of interest" description="Disordered" evidence="6">
    <location>
        <begin position="154"/>
        <end position="173"/>
    </location>
</feature>
<evidence type="ECO:0000313" key="8">
    <source>
        <dbReference type="EMBL" id="KUM58365.1"/>
    </source>
</evidence>
<feature type="compositionally biased region" description="Basic and acidic residues" evidence="6">
    <location>
        <begin position="65"/>
        <end position="82"/>
    </location>
</feature>
<feature type="compositionally biased region" description="Polar residues" evidence="6">
    <location>
        <begin position="44"/>
        <end position="64"/>
    </location>
</feature>
<sequence length="668" mass="74474">MELTFLVSQDGTNAKRGHVRRACNSCRHKKKRCYHNISEEQLANGASSPNISGLTSSQSPASQVSRRDEAVRDRSASSRGERLNGSSLQNPAQQGAAFIAPDASPATDVDQESRRFACDSHPVATLMEQNESRLKEGRSQKGDVGAWLSAEESSIDQVETPGSSSQTGLGTHVHPDWLPPKDCEEALVDIYFRRIHPLLPLFDEDSVRSQHRAGRLPLRLVQVICLIAAKDQGAVPFLCLGPNSNTLPLEKFSSILYTDAMQNVSRRPEKKVLAIQILALLSLHEWGSTGSEDCSLNLAQAIQHAQTMGLHLLWPDQHPGTSSRGIFWCLWSLDRWNAAMNGRPLIIHDGDKIQGVDDVVSTFQSPFRVWLRIADKLGEVIHFYRPIMKDMDQSEVDLPSFEDIVEHCEAWDMSPDLLESLELVYHSVIILSTHSSGLQGRSRPRASKIRQSHSILTIASLSCNHDIRDFLPFPMVSYTISLVFSVTYKQLRESKLPSARHTAISQIRLFHRCLEKMRTTWWSAAVMTRLGQRVLNTIQPTIDQERSTGPEINITRLNSQHGSSPISSQPLASTDNMQSHSAIEIPHVATRINADYQSTHALTGDLLGSDKPSNFEVHSTPFLTAAEIQDFDTFFGNFLDVGFPNSANDQLLLDPDMPDFEFVRHDLA</sequence>
<gene>
    <name evidence="8" type="ORF">ACN42_g8800</name>
</gene>
<keyword evidence="4" id="KW-0804">Transcription</keyword>
<dbReference type="STRING" id="48697.A0A101MDA5"/>
<name>A0A101MDA5_PENFR</name>
<dbReference type="EMBL" id="LLXE01000289">
    <property type="protein sequence ID" value="KUM58365.1"/>
    <property type="molecule type" value="Genomic_DNA"/>
</dbReference>
<dbReference type="InterPro" id="IPR052073">
    <property type="entry name" value="Amide_Lactam_Regulators"/>
</dbReference>
<dbReference type="PANTHER" id="PTHR47171:SF6">
    <property type="entry name" value="SPECIFIC TRANSCRIPTION FACTOR, PUTATIVE (AFU_ORTHOLOGUE AFUA_2G06130)-RELATED"/>
    <property type="match status" value="1"/>
</dbReference>
<keyword evidence="1" id="KW-0862">Zinc</keyword>
<organism evidence="8 9">
    <name type="scientific">Penicillium freii</name>
    <dbReference type="NCBI Taxonomy" id="48697"/>
    <lineage>
        <taxon>Eukaryota</taxon>
        <taxon>Fungi</taxon>
        <taxon>Dikarya</taxon>
        <taxon>Ascomycota</taxon>
        <taxon>Pezizomycotina</taxon>
        <taxon>Eurotiomycetes</taxon>
        <taxon>Eurotiomycetidae</taxon>
        <taxon>Eurotiales</taxon>
        <taxon>Aspergillaceae</taxon>
        <taxon>Penicillium</taxon>
    </lineage>
</organism>
<dbReference type="AlphaFoldDB" id="A0A101MDA5"/>
<evidence type="ECO:0000256" key="2">
    <source>
        <dbReference type="ARBA" id="ARBA00023015"/>
    </source>
</evidence>
<evidence type="ECO:0000313" key="9">
    <source>
        <dbReference type="Proteomes" id="UP000055045"/>
    </source>
</evidence>
<feature type="compositionally biased region" description="Polar residues" evidence="6">
    <location>
        <begin position="154"/>
        <end position="169"/>
    </location>
</feature>
<dbReference type="GO" id="GO:0006351">
    <property type="term" value="P:DNA-templated transcription"/>
    <property type="evidence" value="ECO:0007669"/>
    <property type="project" value="InterPro"/>
</dbReference>
<dbReference type="GO" id="GO:0003677">
    <property type="term" value="F:DNA binding"/>
    <property type="evidence" value="ECO:0007669"/>
    <property type="project" value="UniProtKB-KW"/>
</dbReference>
<protein>
    <recommendedName>
        <fullName evidence="7">Xylanolytic transcriptional activator regulatory domain-containing protein</fullName>
    </recommendedName>
</protein>
<keyword evidence="3" id="KW-0238">DNA-binding</keyword>
<keyword evidence="2" id="KW-0805">Transcription regulation</keyword>
<evidence type="ECO:0000256" key="6">
    <source>
        <dbReference type="SAM" id="MobiDB-lite"/>
    </source>
</evidence>
<proteinExistence type="predicted"/>
<evidence type="ECO:0000256" key="1">
    <source>
        <dbReference type="ARBA" id="ARBA00022833"/>
    </source>
</evidence>
<dbReference type="GO" id="GO:0008270">
    <property type="term" value="F:zinc ion binding"/>
    <property type="evidence" value="ECO:0007669"/>
    <property type="project" value="InterPro"/>
</dbReference>
<evidence type="ECO:0000256" key="4">
    <source>
        <dbReference type="ARBA" id="ARBA00023163"/>
    </source>
</evidence>
<comment type="caution">
    <text evidence="8">The sequence shown here is derived from an EMBL/GenBank/DDBJ whole genome shotgun (WGS) entry which is preliminary data.</text>
</comment>
<accession>A0A101MDA5</accession>
<feature type="region of interest" description="Disordered" evidence="6">
    <location>
        <begin position="555"/>
        <end position="578"/>
    </location>
</feature>
<dbReference type="OrthoDB" id="3990906at2759"/>
<dbReference type="CDD" id="cd12148">
    <property type="entry name" value="fungal_TF_MHR"/>
    <property type="match status" value="1"/>
</dbReference>
<dbReference type="SMART" id="SM00906">
    <property type="entry name" value="Fungal_trans"/>
    <property type="match status" value="1"/>
</dbReference>